<evidence type="ECO:0000256" key="1">
    <source>
        <dbReference type="SAM" id="MobiDB-lite"/>
    </source>
</evidence>
<evidence type="ECO:0000256" key="2">
    <source>
        <dbReference type="SAM" id="SignalP"/>
    </source>
</evidence>
<reference evidence="4" key="1">
    <citation type="submission" date="2016-10" db="EMBL/GenBank/DDBJ databases">
        <authorList>
            <person name="Varghese N."/>
            <person name="Submissions S."/>
        </authorList>
    </citation>
    <scope>NUCLEOTIDE SEQUENCE [LARGE SCALE GENOMIC DNA]</scope>
    <source>
        <strain evidence="4">DSM 1565</strain>
    </source>
</reference>
<feature type="region of interest" description="Disordered" evidence="1">
    <location>
        <begin position="71"/>
        <end position="113"/>
    </location>
</feature>
<evidence type="ECO:0000313" key="3">
    <source>
        <dbReference type="EMBL" id="SFV33197.1"/>
    </source>
</evidence>
<feature type="compositionally biased region" description="Polar residues" evidence="1">
    <location>
        <begin position="98"/>
        <end position="113"/>
    </location>
</feature>
<proteinExistence type="predicted"/>
<evidence type="ECO:0000313" key="4">
    <source>
        <dbReference type="Proteomes" id="UP000199423"/>
    </source>
</evidence>
<keyword evidence="2" id="KW-0732">Signal</keyword>
<feature type="compositionally biased region" description="Basic and acidic residues" evidence="1">
    <location>
        <begin position="83"/>
        <end position="97"/>
    </location>
</feature>
<organism evidence="3 4">
    <name type="scientific">Hyphomicrobium facile</name>
    <dbReference type="NCBI Taxonomy" id="51670"/>
    <lineage>
        <taxon>Bacteria</taxon>
        <taxon>Pseudomonadati</taxon>
        <taxon>Pseudomonadota</taxon>
        <taxon>Alphaproteobacteria</taxon>
        <taxon>Hyphomicrobiales</taxon>
        <taxon>Hyphomicrobiaceae</taxon>
        <taxon>Hyphomicrobium</taxon>
    </lineage>
</organism>
<protein>
    <submittedName>
        <fullName evidence="3">Uncharacterized protein</fullName>
    </submittedName>
</protein>
<keyword evidence="4" id="KW-1185">Reference proteome</keyword>
<dbReference type="STRING" id="51670.SAMN04488557_1873"/>
<feature type="signal peptide" evidence="2">
    <location>
        <begin position="1"/>
        <end position="31"/>
    </location>
</feature>
<accession>A0A1I7NEU3</accession>
<dbReference type="Proteomes" id="UP000199423">
    <property type="component" value="Unassembled WGS sequence"/>
</dbReference>
<sequence>MCATKRFSSAGLLMGAAAAVSILGSGAFSFAAESAVMGDRTSSYGGLVVADAHPYRHCHNLLKRTYCHKADRLPQNWPPNTDTPHRSGSDADTRKDCTTGSRGCGSNSQYDKG</sequence>
<gene>
    <name evidence="3" type="ORF">SAMN04488557_1873</name>
</gene>
<dbReference type="AlphaFoldDB" id="A0A1I7NEU3"/>
<dbReference type="EMBL" id="FPCH01000002">
    <property type="protein sequence ID" value="SFV33197.1"/>
    <property type="molecule type" value="Genomic_DNA"/>
</dbReference>
<name>A0A1I7NEU3_9HYPH</name>
<feature type="chain" id="PRO_5011740224" evidence="2">
    <location>
        <begin position="32"/>
        <end position="113"/>
    </location>
</feature>